<sequence>MAEPTRPGQECRIIGSTSGTEGHCVGKKVVTVFLHDQPLRKESGGVIVDMGAVWRVRGQGLLSEFGGAGEEVDCLAIWLEVTDDPQEGKTTTTTKDLELTK</sequence>
<dbReference type="EMBL" id="CP045644">
    <property type="protein sequence ID" value="QFZ84575.1"/>
    <property type="molecule type" value="Genomic_DNA"/>
</dbReference>
<reference evidence="1 2" key="1">
    <citation type="submission" date="2019-10" db="EMBL/GenBank/DDBJ databases">
        <title>Complete genome sequence of Variovorax paradoxus 5C-2.</title>
        <authorList>
            <person name="Gogoleva N.E."/>
            <person name="Balkin A.S."/>
        </authorList>
    </citation>
    <scope>NUCLEOTIDE SEQUENCE [LARGE SCALE GENOMIC DNA]</scope>
    <source>
        <strain evidence="1 2">5C-2</strain>
    </source>
</reference>
<protein>
    <submittedName>
        <fullName evidence="1">Uncharacterized protein</fullName>
    </submittedName>
</protein>
<evidence type="ECO:0000313" key="1">
    <source>
        <dbReference type="EMBL" id="QFZ84575.1"/>
    </source>
</evidence>
<name>A0A5Q0M7T7_VARPD</name>
<proteinExistence type="predicted"/>
<dbReference type="Proteomes" id="UP000326780">
    <property type="component" value="Chromosome"/>
</dbReference>
<accession>A0A5Q0M7T7</accession>
<evidence type="ECO:0000313" key="2">
    <source>
        <dbReference type="Proteomes" id="UP000326780"/>
    </source>
</evidence>
<dbReference type="RefSeq" id="WP_153283193.1">
    <property type="nucleotide sequence ID" value="NZ_CP045644.1"/>
</dbReference>
<dbReference type="AlphaFoldDB" id="A0A5Q0M7T7"/>
<gene>
    <name evidence="1" type="ORF">GFK26_18275</name>
</gene>
<organism evidence="1 2">
    <name type="scientific">Variovorax paradoxus</name>
    <dbReference type="NCBI Taxonomy" id="34073"/>
    <lineage>
        <taxon>Bacteria</taxon>
        <taxon>Pseudomonadati</taxon>
        <taxon>Pseudomonadota</taxon>
        <taxon>Betaproteobacteria</taxon>
        <taxon>Burkholderiales</taxon>
        <taxon>Comamonadaceae</taxon>
        <taxon>Variovorax</taxon>
    </lineage>
</organism>